<accession>A0ABU3ZD13</accession>
<reference evidence="2 3" key="1">
    <citation type="submission" date="2023-10" db="EMBL/GenBank/DDBJ databases">
        <title>Marine bacteria isolated from horseshoe crab.</title>
        <authorList>
            <person name="Cheng T.H."/>
        </authorList>
    </citation>
    <scope>NUCLEOTIDE SEQUENCE [LARGE SCALE GENOMIC DNA]</scope>
    <source>
        <strain evidence="2 3">HSC6</strain>
    </source>
</reference>
<keyword evidence="3" id="KW-1185">Reference proteome</keyword>
<sequence length="131" mass="14153">MSGMTDLQQLLKSMAPELIEGEFVFCTVEGDLSQYLDLSPISTFQEQEGLTLVLSRDKADQAGLDYEATFRMITLTVHSSLEAVGLTAAIASKLAEQGISANVIAAYYHDHVFVQSAKATEALDALQSFSS</sequence>
<dbReference type="Proteomes" id="UP001186452">
    <property type="component" value="Unassembled WGS sequence"/>
</dbReference>
<dbReference type="RefSeq" id="WP_317520461.1">
    <property type="nucleotide sequence ID" value="NZ_JAWJZI010000001.1"/>
</dbReference>
<evidence type="ECO:0000313" key="2">
    <source>
        <dbReference type="EMBL" id="MDV5167873.1"/>
    </source>
</evidence>
<proteinExistence type="predicted"/>
<dbReference type="PANTHER" id="PTHR39199:SF1">
    <property type="entry name" value="BLR5128 PROTEIN"/>
    <property type="match status" value="1"/>
</dbReference>
<name>A0ABU3ZD13_9GAMM</name>
<gene>
    <name evidence="2" type="ORF">R2X38_02520</name>
</gene>
<feature type="domain" description="DUF2241" evidence="1">
    <location>
        <begin position="2"/>
        <end position="71"/>
    </location>
</feature>
<dbReference type="EMBL" id="JAWJZI010000001">
    <property type="protein sequence ID" value="MDV5167873.1"/>
    <property type="molecule type" value="Genomic_DNA"/>
</dbReference>
<comment type="caution">
    <text evidence="2">The sequence shown here is derived from an EMBL/GenBank/DDBJ whole genome shotgun (WGS) entry which is preliminary data.</text>
</comment>
<evidence type="ECO:0000313" key="3">
    <source>
        <dbReference type="Proteomes" id="UP001186452"/>
    </source>
</evidence>
<dbReference type="Gene3D" id="3.30.2130.10">
    <property type="entry name" value="VC0802-like"/>
    <property type="match status" value="1"/>
</dbReference>
<organism evidence="2 3">
    <name type="scientific">Photobacterium rosenbergii</name>
    <dbReference type="NCBI Taxonomy" id="294936"/>
    <lineage>
        <taxon>Bacteria</taxon>
        <taxon>Pseudomonadati</taxon>
        <taxon>Pseudomonadota</taxon>
        <taxon>Gammaproteobacteria</taxon>
        <taxon>Vibrionales</taxon>
        <taxon>Vibrionaceae</taxon>
        <taxon>Photobacterium</taxon>
    </lineage>
</organism>
<dbReference type="PANTHER" id="PTHR39199">
    <property type="entry name" value="BLR5128 PROTEIN"/>
    <property type="match status" value="1"/>
</dbReference>
<evidence type="ECO:0000259" key="1">
    <source>
        <dbReference type="Pfam" id="PF10000"/>
    </source>
</evidence>
<dbReference type="SUPFAM" id="SSF55021">
    <property type="entry name" value="ACT-like"/>
    <property type="match status" value="2"/>
</dbReference>
<protein>
    <submittedName>
        <fullName evidence="2">ACT domain-containing protein</fullName>
    </submittedName>
</protein>
<dbReference type="InterPro" id="IPR045865">
    <property type="entry name" value="ACT-like_dom_sf"/>
</dbReference>
<dbReference type="InterPro" id="IPR018717">
    <property type="entry name" value="DUF2241"/>
</dbReference>
<dbReference type="Pfam" id="PF10000">
    <property type="entry name" value="ACT_3"/>
    <property type="match status" value="1"/>
</dbReference>